<keyword evidence="3" id="KW-0645">Protease</keyword>
<gene>
    <name evidence="12" type="ORF">ACFQ5G_21060</name>
</gene>
<keyword evidence="5 9" id="KW-0732">Signal</keyword>
<accession>A0ABW4AB96</accession>
<feature type="region of interest" description="Disordered" evidence="8">
    <location>
        <begin position="506"/>
        <end position="544"/>
    </location>
</feature>
<dbReference type="InterPro" id="IPR007484">
    <property type="entry name" value="Peptidase_M28"/>
</dbReference>
<dbReference type="Gene3D" id="3.40.630.10">
    <property type="entry name" value="Zn peptidases"/>
    <property type="match status" value="1"/>
</dbReference>
<dbReference type="InterPro" id="IPR003137">
    <property type="entry name" value="PA_domain"/>
</dbReference>
<dbReference type="InterPro" id="IPR046450">
    <property type="entry name" value="PA_dom_sf"/>
</dbReference>
<comment type="similarity">
    <text evidence="1">Belongs to the peptidase M28 family. M28A subfamily.</text>
</comment>
<feature type="domain" description="Peptidase M28" evidence="11">
    <location>
        <begin position="278"/>
        <end position="492"/>
    </location>
</feature>
<dbReference type="PANTHER" id="PTHR12147">
    <property type="entry name" value="METALLOPEPTIDASE M28 FAMILY MEMBER"/>
    <property type="match status" value="1"/>
</dbReference>
<evidence type="ECO:0000256" key="9">
    <source>
        <dbReference type="SAM" id="SignalP"/>
    </source>
</evidence>
<evidence type="ECO:0000256" key="5">
    <source>
        <dbReference type="ARBA" id="ARBA00022729"/>
    </source>
</evidence>
<dbReference type="InterPro" id="IPR041756">
    <property type="entry name" value="M28_SGAP-like"/>
</dbReference>
<evidence type="ECO:0000313" key="12">
    <source>
        <dbReference type="EMBL" id="MFD1367849.1"/>
    </source>
</evidence>
<feature type="compositionally biased region" description="Low complexity" evidence="8">
    <location>
        <begin position="506"/>
        <end position="517"/>
    </location>
</feature>
<feature type="compositionally biased region" description="Basic and acidic residues" evidence="8">
    <location>
        <begin position="535"/>
        <end position="544"/>
    </location>
</feature>
<reference evidence="13" key="1">
    <citation type="journal article" date="2019" name="Int. J. Syst. Evol. Microbiol.">
        <title>The Global Catalogue of Microorganisms (GCM) 10K type strain sequencing project: providing services to taxonomists for standard genome sequencing and annotation.</title>
        <authorList>
            <consortium name="The Broad Institute Genomics Platform"/>
            <consortium name="The Broad Institute Genome Sequencing Center for Infectious Disease"/>
            <person name="Wu L."/>
            <person name="Ma J."/>
        </authorList>
    </citation>
    <scope>NUCLEOTIDE SEQUENCE [LARGE SCALE GENOMIC DNA]</scope>
    <source>
        <strain evidence="13">CCM 7526</strain>
    </source>
</reference>
<keyword evidence="2" id="KW-0031">Aminopeptidase</keyword>
<evidence type="ECO:0000256" key="1">
    <source>
        <dbReference type="ARBA" id="ARBA00005957"/>
    </source>
</evidence>
<organism evidence="12 13">
    <name type="scientific">Actinoplanes sichuanensis</name>
    <dbReference type="NCBI Taxonomy" id="512349"/>
    <lineage>
        <taxon>Bacteria</taxon>
        <taxon>Bacillati</taxon>
        <taxon>Actinomycetota</taxon>
        <taxon>Actinomycetes</taxon>
        <taxon>Micromonosporales</taxon>
        <taxon>Micromonosporaceae</taxon>
        <taxon>Actinoplanes</taxon>
    </lineage>
</organism>
<keyword evidence="4" id="KW-0479">Metal-binding</keyword>
<dbReference type="SUPFAM" id="SSF52025">
    <property type="entry name" value="PA domain"/>
    <property type="match status" value="1"/>
</dbReference>
<evidence type="ECO:0000256" key="6">
    <source>
        <dbReference type="ARBA" id="ARBA00022801"/>
    </source>
</evidence>
<dbReference type="RefSeq" id="WP_317787261.1">
    <property type="nucleotide sequence ID" value="NZ_AP028461.1"/>
</dbReference>
<dbReference type="PROSITE" id="PS51318">
    <property type="entry name" value="TAT"/>
    <property type="match status" value="1"/>
</dbReference>
<evidence type="ECO:0000256" key="3">
    <source>
        <dbReference type="ARBA" id="ARBA00022670"/>
    </source>
</evidence>
<dbReference type="PANTHER" id="PTHR12147:SF26">
    <property type="entry name" value="PEPTIDASE M28 DOMAIN-CONTAINING PROTEIN"/>
    <property type="match status" value="1"/>
</dbReference>
<dbReference type="Proteomes" id="UP001597183">
    <property type="component" value="Unassembled WGS sequence"/>
</dbReference>
<feature type="signal peptide" evidence="9">
    <location>
        <begin position="1"/>
        <end position="33"/>
    </location>
</feature>
<sequence length="544" mass="56684">MSHDDVAPTRRRSVRVLSAAAIATVLTVAPATAASAGGHGHGHGGHDPCAKQVNDTYAEVLKCVTVDGVLKHLKAFQKIADRSTDPVYPDSRAAGTKGYADSVKYVSGLLRKAGYKVTLDPFEFQFAFPAVLDQITPTAASYETGAFTNSPSGDVTGKVIPVDVNLTGDRASSSGCEATDFTGLDFSGTADIALVQRGTCNFVVKAQLAEAAGAEAVVLFNQGNDPTREGLIVGTLGDDPGVTVPVVGASFADGAALAAAGSTAHVRVLPTETRTDVNVIAELPGKNRNNVVMAGSHLDSVTAGAGINDNGSGSAAILETALTLAKVKPQNTLRFAWWGAEEEGLLGSAAYVAELSQAEKDKIALYLNYDMVGSPNYIFQVYDADESSFPAPVVVPAGSTALEDLFESYYTWKKLPYDDAEFSGRSDYQAFIEAGIPSGGLFTGAEVVKTEQQATIWGGTAGASFDPNYHAAGDDITNLDRKALEVNSDLIAFAQLTYAYSTESVNGVKGKPVPGKPFKLPAPAGPQGTFNTGDGGHEPHHPES</sequence>
<evidence type="ECO:0000256" key="8">
    <source>
        <dbReference type="SAM" id="MobiDB-lite"/>
    </source>
</evidence>
<comment type="caution">
    <text evidence="12">The sequence shown here is derived from an EMBL/GenBank/DDBJ whole genome shotgun (WGS) entry which is preliminary data.</text>
</comment>
<dbReference type="CDD" id="cd03876">
    <property type="entry name" value="M28_SGAP_like"/>
    <property type="match status" value="1"/>
</dbReference>
<feature type="chain" id="PRO_5045968759" evidence="9">
    <location>
        <begin position="34"/>
        <end position="544"/>
    </location>
</feature>
<dbReference type="Gene3D" id="3.50.30.30">
    <property type="match status" value="1"/>
</dbReference>
<evidence type="ECO:0000259" key="11">
    <source>
        <dbReference type="Pfam" id="PF04389"/>
    </source>
</evidence>
<keyword evidence="7" id="KW-0862">Zinc</keyword>
<evidence type="ECO:0000256" key="2">
    <source>
        <dbReference type="ARBA" id="ARBA00022438"/>
    </source>
</evidence>
<evidence type="ECO:0000313" key="13">
    <source>
        <dbReference type="Proteomes" id="UP001597183"/>
    </source>
</evidence>
<feature type="domain" description="PA" evidence="10">
    <location>
        <begin position="156"/>
        <end position="257"/>
    </location>
</feature>
<name>A0ABW4AB96_9ACTN</name>
<evidence type="ECO:0000256" key="7">
    <source>
        <dbReference type="ARBA" id="ARBA00022833"/>
    </source>
</evidence>
<keyword evidence="13" id="KW-1185">Reference proteome</keyword>
<dbReference type="InterPro" id="IPR006311">
    <property type="entry name" value="TAT_signal"/>
</dbReference>
<keyword evidence="6" id="KW-0378">Hydrolase</keyword>
<evidence type="ECO:0000256" key="4">
    <source>
        <dbReference type="ARBA" id="ARBA00022723"/>
    </source>
</evidence>
<dbReference type="InterPro" id="IPR045175">
    <property type="entry name" value="M28_fam"/>
</dbReference>
<proteinExistence type="inferred from homology"/>
<dbReference type="Pfam" id="PF04389">
    <property type="entry name" value="Peptidase_M28"/>
    <property type="match status" value="1"/>
</dbReference>
<evidence type="ECO:0000259" key="10">
    <source>
        <dbReference type="Pfam" id="PF02225"/>
    </source>
</evidence>
<protein>
    <submittedName>
        <fullName evidence="12">M28 family metallopeptidase</fullName>
    </submittedName>
</protein>
<dbReference type="SUPFAM" id="SSF53187">
    <property type="entry name" value="Zn-dependent exopeptidases"/>
    <property type="match status" value="1"/>
</dbReference>
<dbReference type="Pfam" id="PF02225">
    <property type="entry name" value="PA"/>
    <property type="match status" value="1"/>
</dbReference>
<dbReference type="EMBL" id="JBHTMK010000031">
    <property type="protein sequence ID" value="MFD1367849.1"/>
    <property type="molecule type" value="Genomic_DNA"/>
</dbReference>